<sequence length="349" mass="38106" precursor="true">MSFISHLFKFCSKTSPYNMLCGALLGAALLVSGTGAYAQAQSLPGKGVTVQPIKSSVAEETFQALIVMRALEKLGYTVQPMKIAEYNISFQALANGDATFMATYWKPLHSNFYKGVDGDNTLYLEGVYSGNALQGYLIDKATADKYHITSIAQLQDPEIAKLFDSNGDGKADLTGCTPGWGCQQAIEYQMDAYKLRDTVNHNMGSYPAMIADTIARYREGKPVLYFAWTPYWVSDVLVPGKDVVWLEVPFTALPGEPDADATLPNGKNYGFPVNTQHIVANKAFAQANPAAAKLFAVMHIPVGDINAQNLRMRDGESSPADIERHADAWIKAHQATFDGWIEQALKAAQ</sequence>
<dbReference type="RefSeq" id="WP_126979806.1">
    <property type="nucleotide sequence ID" value="NZ_PQSP01000003.1"/>
</dbReference>
<dbReference type="AlphaFoldDB" id="A0A433SDH6"/>
<dbReference type="InterPro" id="IPR007210">
    <property type="entry name" value="ABC_Gly_betaine_transp_sub-bd"/>
</dbReference>
<accession>A0A433SDH6</accession>
<reference evidence="3 4" key="1">
    <citation type="submission" date="2018-01" db="EMBL/GenBank/DDBJ databases">
        <title>Saezia sanguinis gen. nov., sp. nov., in the order Burkholderiales isolated from human blood.</title>
        <authorList>
            <person name="Medina-Pascual M.J."/>
            <person name="Valdezate S."/>
            <person name="Monzon S."/>
            <person name="Cuesta I."/>
            <person name="Carrasco G."/>
            <person name="Villalon P."/>
            <person name="Saez-Nieto J.A."/>
        </authorList>
    </citation>
    <scope>NUCLEOTIDE SEQUENCE [LARGE SCALE GENOMIC DNA]</scope>
    <source>
        <strain evidence="3 4">CNM695-12</strain>
    </source>
</reference>
<evidence type="ECO:0000313" key="4">
    <source>
        <dbReference type="Proteomes" id="UP000286947"/>
    </source>
</evidence>
<dbReference type="InterPro" id="IPR021197">
    <property type="entry name" value="Cross-wall-target_lipo_motif"/>
</dbReference>
<dbReference type="GO" id="GO:0043190">
    <property type="term" value="C:ATP-binding cassette (ABC) transporter complex"/>
    <property type="evidence" value="ECO:0007669"/>
    <property type="project" value="InterPro"/>
</dbReference>
<keyword evidence="4" id="KW-1185">Reference proteome</keyword>
<feature type="chain" id="PRO_5019172745" evidence="1">
    <location>
        <begin position="39"/>
        <end position="349"/>
    </location>
</feature>
<dbReference type="CDD" id="cd13638">
    <property type="entry name" value="PBP2_EcProx_like"/>
    <property type="match status" value="1"/>
</dbReference>
<dbReference type="Pfam" id="PF04069">
    <property type="entry name" value="OpuAC"/>
    <property type="match status" value="1"/>
</dbReference>
<dbReference type="GO" id="GO:0022857">
    <property type="term" value="F:transmembrane transporter activity"/>
    <property type="evidence" value="ECO:0007669"/>
    <property type="project" value="InterPro"/>
</dbReference>
<feature type="signal peptide" evidence="1">
    <location>
        <begin position="1"/>
        <end position="38"/>
    </location>
</feature>
<dbReference type="SUPFAM" id="SSF53850">
    <property type="entry name" value="Periplasmic binding protein-like II"/>
    <property type="match status" value="1"/>
</dbReference>
<feature type="domain" description="ABC-type glycine betaine transport system substrate-binding" evidence="2">
    <location>
        <begin position="49"/>
        <end position="331"/>
    </location>
</feature>
<protein>
    <submittedName>
        <fullName evidence="3">Glycine betaine/proline betaine-binding periplasmic protein</fullName>
    </submittedName>
</protein>
<dbReference type="Proteomes" id="UP000286947">
    <property type="component" value="Unassembled WGS sequence"/>
</dbReference>
<evidence type="ECO:0000313" key="3">
    <source>
        <dbReference type="EMBL" id="RUS66799.1"/>
    </source>
</evidence>
<dbReference type="Gene3D" id="3.40.190.10">
    <property type="entry name" value="Periplasmic binding protein-like II"/>
    <property type="match status" value="1"/>
</dbReference>
<dbReference type="EMBL" id="PQSP01000003">
    <property type="protein sequence ID" value="RUS66799.1"/>
    <property type="molecule type" value="Genomic_DNA"/>
</dbReference>
<name>A0A433SDH6_9BURK</name>
<dbReference type="NCBIfam" id="TIGR03726">
    <property type="entry name" value="strep_RK_lipo"/>
    <property type="match status" value="1"/>
</dbReference>
<comment type="caution">
    <text evidence="3">The sequence shown here is derived from an EMBL/GenBank/DDBJ whole genome shotgun (WGS) entry which is preliminary data.</text>
</comment>
<dbReference type="OrthoDB" id="9787902at2"/>
<keyword evidence="1" id="KW-0732">Signal</keyword>
<gene>
    <name evidence="3" type="primary">proX_1</name>
    <name evidence="3" type="ORF">CUZ56_01590</name>
</gene>
<evidence type="ECO:0000256" key="1">
    <source>
        <dbReference type="SAM" id="SignalP"/>
    </source>
</evidence>
<evidence type="ECO:0000259" key="2">
    <source>
        <dbReference type="Pfam" id="PF04069"/>
    </source>
</evidence>
<dbReference type="Gene3D" id="3.40.190.100">
    <property type="entry name" value="Glycine betaine-binding periplasmic protein, domain 2"/>
    <property type="match status" value="1"/>
</dbReference>
<dbReference type="NCBIfam" id="NF008334">
    <property type="entry name" value="PRK11119.1"/>
    <property type="match status" value="1"/>
</dbReference>
<proteinExistence type="predicted"/>
<organism evidence="3 4">
    <name type="scientific">Saezia sanguinis</name>
    <dbReference type="NCBI Taxonomy" id="1965230"/>
    <lineage>
        <taxon>Bacteria</taxon>
        <taxon>Pseudomonadati</taxon>
        <taxon>Pseudomonadota</taxon>
        <taxon>Betaproteobacteria</taxon>
        <taxon>Burkholderiales</taxon>
        <taxon>Saeziaceae</taxon>
        <taxon>Saezia</taxon>
    </lineage>
</organism>